<dbReference type="InterPro" id="IPR001533">
    <property type="entry name" value="Pterin_deHydtase"/>
</dbReference>
<evidence type="ECO:0000256" key="1">
    <source>
        <dbReference type="ARBA" id="ARBA00001554"/>
    </source>
</evidence>
<evidence type="ECO:0000256" key="2">
    <source>
        <dbReference type="ARBA" id="ARBA00006472"/>
    </source>
</evidence>
<evidence type="ECO:0000256" key="3">
    <source>
        <dbReference type="ARBA" id="ARBA00013252"/>
    </source>
</evidence>
<dbReference type="Pfam" id="PF01329">
    <property type="entry name" value="Pterin_4a"/>
    <property type="match status" value="1"/>
</dbReference>
<protein>
    <recommendedName>
        <fullName evidence="4">Putative pterin-4-alpha-carbinolamine dehydratase</fullName>
        <ecNumber evidence="3">4.2.1.96</ecNumber>
    </recommendedName>
</protein>
<dbReference type="Gene3D" id="3.30.1360.20">
    <property type="entry name" value="Transcriptional coactivator/pterin dehydratase"/>
    <property type="match status" value="1"/>
</dbReference>
<dbReference type="PANTHER" id="PTHR12599">
    <property type="entry name" value="PTERIN-4-ALPHA-CARBINOLAMINE DEHYDRATASE"/>
    <property type="match status" value="1"/>
</dbReference>
<keyword evidence="7" id="KW-1185">Reference proteome</keyword>
<evidence type="ECO:0000313" key="7">
    <source>
        <dbReference type="Proteomes" id="UP000540191"/>
    </source>
</evidence>
<comment type="catalytic activity">
    <reaction evidence="1">
        <text>(4aS,6R)-4a-hydroxy-L-erythro-5,6,7,8-tetrahydrobiopterin = (6R)-L-erythro-6,7-dihydrobiopterin + H2O</text>
        <dbReference type="Rhea" id="RHEA:11920"/>
        <dbReference type="ChEBI" id="CHEBI:15377"/>
        <dbReference type="ChEBI" id="CHEBI:15642"/>
        <dbReference type="ChEBI" id="CHEBI:43120"/>
        <dbReference type="EC" id="4.2.1.96"/>
    </reaction>
</comment>
<keyword evidence="5" id="KW-0456">Lyase</keyword>
<dbReference type="Proteomes" id="UP000540191">
    <property type="component" value="Unassembled WGS sequence"/>
</dbReference>
<evidence type="ECO:0000256" key="4">
    <source>
        <dbReference type="ARBA" id="ARBA00021735"/>
    </source>
</evidence>
<dbReference type="CDD" id="cd00488">
    <property type="entry name" value="PCD_DCoH"/>
    <property type="match status" value="1"/>
</dbReference>
<proteinExistence type="inferred from homology"/>
<dbReference type="PANTHER" id="PTHR12599:SF0">
    <property type="entry name" value="PTERIN-4-ALPHA-CARBINOLAMINE DEHYDRATASE"/>
    <property type="match status" value="1"/>
</dbReference>
<gene>
    <name evidence="6" type="ORF">HDA30_001628</name>
</gene>
<dbReference type="RefSeq" id="WP_184241751.1">
    <property type="nucleotide sequence ID" value="NZ_JACHNA010000001.1"/>
</dbReference>
<dbReference type="SUPFAM" id="SSF55248">
    <property type="entry name" value="PCD-like"/>
    <property type="match status" value="1"/>
</dbReference>
<accession>A0A7W7GQ02</accession>
<comment type="caution">
    <text evidence="6">The sequence shown here is derived from an EMBL/GenBank/DDBJ whole genome shotgun (WGS) entry which is preliminary data.</text>
</comment>
<dbReference type="EMBL" id="JACHNA010000001">
    <property type="protein sequence ID" value="MBB4736120.1"/>
    <property type="molecule type" value="Genomic_DNA"/>
</dbReference>
<dbReference type="EC" id="4.2.1.96" evidence="3"/>
<reference evidence="6 7" key="1">
    <citation type="submission" date="2020-08" db="EMBL/GenBank/DDBJ databases">
        <title>Sequencing the genomes of 1000 actinobacteria strains.</title>
        <authorList>
            <person name="Klenk H.-P."/>
        </authorList>
    </citation>
    <scope>NUCLEOTIDE SEQUENCE [LARGE SCALE GENOMIC DNA]</scope>
    <source>
        <strain evidence="6 7">DSM 23974</strain>
    </source>
</reference>
<dbReference type="GO" id="GO:0008124">
    <property type="term" value="F:4-alpha-hydroxytetrahydrobiopterin dehydratase activity"/>
    <property type="evidence" value="ECO:0007669"/>
    <property type="project" value="UniProtKB-EC"/>
</dbReference>
<dbReference type="AlphaFoldDB" id="A0A7W7GQ02"/>
<dbReference type="GO" id="GO:0006729">
    <property type="term" value="P:tetrahydrobiopterin biosynthetic process"/>
    <property type="evidence" value="ECO:0007669"/>
    <property type="project" value="InterPro"/>
</dbReference>
<organism evidence="6 7">
    <name type="scientific">Micrococcus cohnii</name>
    <dbReference type="NCBI Taxonomy" id="993416"/>
    <lineage>
        <taxon>Bacteria</taxon>
        <taxon>Bacillati</taxon>
        <taxon>Actinomycetota</taxon>
        <taxon>Actinomycetes</taxon>
        <taxon>Micrococcales</taxon>
        <taxon>Micrococcaceae</taxon>
        <taxon>Micrococcus</taxon>
    </lineage>
</organism>
<evidence type="ECO:0000256" key="5">
    <source>
        <dbReference type="ARBA" id="ARBA00023239"/>
    </source>
</evidence>
<sequence>MTDQHEHQNVPAAEATASVTALRELAARPADEALDEAAVSAAFAADAEAHAWAVVQGRLTAAFATGDFVTALRLANQVGEAAEAADHHPDLEIGYGRLGVSLHSHDVNALTSRDVRLARTVSQLAAGLGLDAA</sequence>
<name>A0A7W7GQ02_9MICC</name>
<dbReference type="InterPro" id="IPR036428">
    <property type="entry name" value="PCD_sf"/>
</dbReference>
<comment type="similarity">
    <text evidence="2">Belongs to the pterin-4-alpha-carbinolamine dehydratase family.</text>
</comment>
<evidence type="ECO:0000313" key="6">
    <source>
        <dbReference type="EMBL" id="MBB4736120.1"/>
    </source>
</evidence>